<reference evidence="2" key="1">
    <citation type="journal article" date="2014" name="Int. J. Syst. Evol. Microbiol.">
        <title>Complete genome sequence of Corynebacterium casei LMG S-19264T (=DSM 44701T), isolated from a smear-ripened cheese.</title>
        <authorList>
            <consortium name="US DOE Joint Genome Institute (JGI-PGF)"/>
            <person name="Walter F."/>
            <person name="Albersmeier A."/>
            <person name="Kalinowski J."/>
            <person name="Ruckert C."/>
        </authorList>
    </citation>
    <scope>NUCLEOTIDE SEQUENCE</scope>
    <source>
        <strain evidence="2">CGMCC 4.7430</strain>
    </source>
</reference>
<comment type="caution">
    <text evidence="2">The sequence shown here is derived from an EMBL/GenBank/DDBJ whole genome shotgun (WGS) entry which is preliminary data.</text>
</comment>
<feature type="transmembrane region" description="Helical" evidence="1">
    <location>
        <begin position="398"/>
        <end position="422"/>
    </location>
</feature>
<evidence type="ECO:0000256" key="1">
    <source>
        <dbReference type="SAM" id="Phobius"/>
    </source>
</evidence>
<reference evidence="2" key="2">
    <citation type="submission" date="2020-09" db="EMBL/GenBank/DDBJ databases">
        <authorList>
            <person name="Sun Q."/>
            <person name="Zhou Y."/>
        </authorList>
    </citation>
    <scope>NUCLEOTIDE SEQUENCE</scope>
    <source>
        <strain evidence="2">CGMCC 4.7430</strain>
    </source>
</reference>
<feature type="transmembrane region" description="Helical" evidence="1">
    <location>
        <begin position="266"/>
        <end position="287"/>
    </location>
</feature>
<feature type="transmembrane region" description="Helical" evidence="1">
    <location>
        <begin position="227"/>
        <end position="245"/>
    </location>
</feature>
<feature type="transmembrane region" description="Helical" evidence="1">
    <location>
        <begin position="98"/>
        <end position="119"/>
    </location>
</feature>
<sequence length="609" mass="65250">MTQTREPITITIPAPIANAVRGLRRHGVLLTALALIAVVMAWKTSIVQYAYFKEDDFEFMARAMQNELSLDYLTRVHYGHFMPGGFLLAWVSARLAPYEWGVAAGGVLILHALACLAVYRMLRVVLGNRPAILAPLLVFLIAPITVPALTWWAAGLDTVFLQLALPMAVASHWHYLRSGRLRHAVAAALWVLFGLLGFVKGFAVPLVLFALTAIYFGGLRSALRRHWAAWLMHVGVLAGFGVVYLERSRSAIETGGLPSFEQATGFVWELLGKTLATTVLGGPWKWFAGNDWGVAAPPAAAVIASLVVLVALVAVTGHYRRRALAAWGMLLGYAVVADALPALWGRVHVLGAFAGTNTHYVADAAPLIALVVGLVLLPHQGEADPYRRALPARERVTGACGVVLGVFAGASLVSVTIFGSYLGADRRHDYIETARAALAKAPPDVVVYDRVVPADVMPGSYQDYSLTSRVLGAMAAPELRARMQAPPAALDGMVFDDQGRLVPMEVAGVPLAPRTRDRCWPVTGGTVLVPLDTSARHPAGTLVRLDYSAKAATKITLWMAERPADVELRLGVGKIFVLAEPGADRITVPDVPPGVCLGAVTPGQAVPRP</sequence>
<name>A0A918E473_9ACTN</name>
<dbReference type="EMBL" id="BMNK01000003">
    <property type="protein sequence ID" value="GGP05571.1"/>
    <property type="molecule type" value="Genomic_DNA"/>
</dbReference>
<proteinExistence type="predicted"/>
<feature type="transmembrane region" description="Helical" evidence="1">
    <location>
        <begin position="159"/>
        <end position="176"/>
    </location>
</feature>
<evidence type="ECO:0000313" key="3">
    <source>
        <dbReference type="Proteomes" id="UP000660745"/>
    </source>
</evidence>
<feature type="transmembrane region" description="Helical" evidence="1">
    <location>
        <begin position="131"/>
        <end position="153"/>
    </location>
</feature>
<keyword evidence="1" id="KW-0812">Transmembrane</keyword>
<evidence type="ECO:0000313" key="2">
    <source>
        <dbReference type="EMBL" id="GGP05571.1"/>
    </source>
</evidence>
<feature type="transmembrane region" description="Helical" evidence="1">
    <location>
        <begin position="324"/>
        <end position="344"/>
    </location>
</feature>
<keyword evidence="1" id="KW-0472">Membrane</keyword>
<feature type="transmembrane region" description="Helical" evidence="1">
    <location>
        <begin position="299"/>
        <end position="317"/>
    </location>
</feature>
<protein>
    <submittedName>
        <fullName evidence="2">Uncharacterized protein</fullName>
    </submittedName>
</protein>
<dbReference type="RefSeq" id="WP_189138743.1">
    <property type="nucleotide sequence ID" value="NZ_BMNK01000003.1"/>
</dbReference>
<accession>A0A918E473</accession>
<organism evidence="2 3">
    <name type="scientific">Nonomuraea glycinis</name>
    <dbReference type="NCBI Taxonomy" id="2047744"/>
    <lineage>
        <taxon>Bacteria</taxon>
        <taxon>Bacillati</taxon>
        <taxon>Actinomycetota</taxon>
        <taxon>Actinomycetes</taxon>
        <taxon>Streptosporangiales</taxon>
        <taxon>Streptosporangiaceae</taxon>
        <taxon>Nonomuraea</taxon>
    </lineage>
</organism>
<keyword evidence="1" id="KW-1133">Transmembrane helix</keyword>
<gene>
    <name evidence="2" type="ORF">GCM10012278_25640</name>
</gene>
<feature type="transmembrane region" description="Helical" evidence="1">
    <location>
        <begin position="188"/>
        <end position="215"/>
    </location>
</feature>
<feature type="transmembrane region" description="Helical" evidence="1">
    <location>
        <begin position="28"/>
        <end position="51"/>
    </location>
</feature>
<keyword evidence="3" id="KW-1185">Reference proteome</keyword>
<dbReference type="AlphaFoldDB" id="A0A918E473"/>
<dbReference type="Proteomes" id="UP000660745">
    <property type="component" value="Unassembled WGS sequence"/>
</dbReference>
<feature type="transmembrane region" description="Helical" evidence="1">
    <location>
        <begin position="359"/>
        <end position="377"/>
    </location>
</feature>